<reference evidence="2 3" key="1">
    <citation type="journal article" date="2019" name="Int. J. Syst. Evol. Microbiol.">
        <title>The Global Catalogue of Microorganisms (GCM) 10K type strain sequencing project: providing services to taxonomists for standard genome sequencing and annotation.</title>
        <authorList>
            <consortium name="The Broad Institute Genomics Platform"/>
            <consortium name="The Broad Institute Genome Sequencing Center for Infectious Disease"/>
            <person name="Wu L."/>
            <person name="Ma J."/>
        </authorList>
    </citation>
    <scope>NUCLEOTIDE SEQUENCE [LARGE SCALE GENOMIC DNA]</scope>
    <source>
        <strain evidence="2 3">NBRC 111368</strain>
    </source>
</reference>
<evidence type="ECO:0000256" key="1">
    <source>
        <dbReference type="SAM" id="Phobius"/>
    </source>
</evidence>
<proteinExistence type="predicted"/>
<feature type="transmembrane region" description="Helical" evidence="1">
    <location>
        <begin position="7"/>
        <end position="23"/>
    </location>
</feature>
<name>A0ABD5RY22_9EURY</name>
<keyword evidence="1" id="KW-0472">Membrane</keyword>
<gene>
    <name evidence="2" type="ORF">ACFQE1_08160</name>
</gene>
<keyword evidence="1" id="KW-1133">Transmembrane helix</keyword>
<dbReference type="EMBL" id="JBHSWU010000154">
    <property type="protein sequence ID" value="MFC6724344.1"/>
    <property type="molecule type" value="Genomic_DNA"/>
</dbReference>
<organism evidence="2 3">
    <name type="scientific">Halobium palmae</name>
    <dbReference type="NCBI Taxonomy" id="1776492"/>
    <lineage>
        <taxon>Archaea</taxon>
        <taxon>Methanobacteriati</taxon>
        <taxon>Methanobacteriota</taxon>
        <taxon>Stenosarchaea group</taxon>
        <taxon>Halobacteria</taxon>
        <taxon>Halobacteriales</taxon>
        <taxon>Haloferacaceae</taxon>
        <taxon>Halobium</taxon>
    </lineage>
</organism>
<dbReference type="Proteomes" id="UP001596328">
    <property type="component" value="Unassembled WGS sequence"/>
</dbReference>
<sequence>MVNAPAWAAAILTILLFGVALVSMAAGDLGIAGLCFLGASVAIYLREKRLLDR</sequence>
<feature type="transmembrane region" description="Helical" evidence="1">
    <location>
        <begin position="29"/>
        <end position="45"/>
    </location>
</feature>
<keyword evidence="1" id="KW-0812">Transmembrane</keyword>
<accession>A0ABD5RY22</accession>
<evidence type="ECO:0000313" key="3">
    <source>
        <dbReference type="Proteomes" id="UP001596328"/>
    </source>
</evidence>
<evidence type="ECO:0000313" key="2">
    <source>
        <dbReference type="EMBL" id="MFC6724344.1"/>
    </source>
</evidence>
<protein>
    <submittedName>
        <fullName evidence="2">Uncharacterized protein</fullName>
    </submittedName>
</protein>
<comment type="caution">
    <text evidence="2">The sequence shown here is derived from an EMBL/GenBank/DDBJ whole genome shotgun (WGS) entry which is preliminary data.</text>
</comment>
<keyword evidence="3" id="KW-1185">Reference proteome</keyword>
<dbReference type="AlphaFoldDB" id="A0ABD5RY22"/>